<dbReference type="InterPro" id="IPR050266">
    <property type="entry name" value="AB_hydrolase_sf"/>
</dbReference>
<dbReference type="PRINTS" id="PR00412">
    <property type="entry name" value="EPOXHYDRLASE"/>
</dbReference>
<protein>
    <submittedName>
        <fullName evidence="2">Pimeloyl-ACP methyl ester carboxylesterase</fullName>
    </submittedName>
</protein>
<evidence type="ECO:0000313" key="2">
    <source>
        <dbReference type="EMBL" id="NIK74362.1"/>
    </source>
</evidence>
<dbReference type="AlphaFoldDB" id="A0A846MSP5"/>
<dbReference type="SUPFAM" id="SSF53474">
    <property type="entry name" value="alpha/beta-Hydrolases"/>
    <property type="match status" value="1"/>
</dbReference>
<dbReference type="InterPro" id="IPR000639">
    <property type="entry name" value="Epox_hydrolase-like"/>
</dbReference>
<dbReference type="GO" id="GO:0016020">
    <property type="term" value="C:membrane"/>
    <property type="evidence" value="ECO:0007669"/>
    <property type="project" value="TreeGrafter"/>
</dbReference>
<dbReference type="Proteomes" id="UP000537126">
    <property type="component" value="Unassembled WGS sequence"/>
</dbReference>
<proteinExistence type="predicted"/>
<dbReference type="InterPro" id="IPR000073">
    <property type="entry name" value="AB_hydrolase_1"/>
</dbReference>
<dbReference type="InterPro" id="IPR029058">
    <property type="entry name" value="AB_hydrolase_fold"/>
</dbReference>
<organism evidence="2 3">
    <name type="scientific">Thermonema lapsum</name>
    <dbReference type="NCBI Taxonomy" id="28195"/>
    <lineage>
        <taxon>Bacteria</taxon>
        <taxon>Pseudomonadati</taxon>
        <taxon>Bacteroidota</taxon>
        <taxon>Cytophagia</taxon>
        <taxon>Cytophagales</taxon>
        <taxon>Thermonemataceae</taxon>
        <taxon>Thermonema</taxon>
    </lineage>
</organism>
<reference evidence="2 3" key="1">
    <citation type="submission" date="2020-03" db="EMBL/GenBank/DDBJ databases">
        <title>Genomic Encyclopedia of Type Strains, Phase IV (KMG-IV): sequencing the most valuable type-strain genomes for metagenomic binning, comparative biology and taxonomic classification.</title>
        <authorList>
            <person name="Goeker M."/>
        </authorList>
    </citation>
    <scope>NUCLEOTIDE SEQUENCE [LARGE SCALE GENOMIC DNA]</scope>
    <source>
        <strain evidence="2 3">DSM 5718</strain>
    </source>
</reference>
<dbReference type="PANTHER" id="PTHR43798">
    <property type="entry name" value="MONOACYLGLYCEROL LIPASE"/>
    <property type="match status" value="1"/>
</dbReference>
<comment type="caution">
    <text evidence="2">The sequence shown here is derived from an EMBL/GenBank/DDBJ whole genome shotgun (WGS) entry which is preliminary data.</text>
</comment>
<dbReference type="PANTHER" id="PTHR43798:SF5">
    <property type="entry name" value="MONOACYLGLYCEROL LIPASE ABHD6"/>
    <property type="match status" value="1"/>
</dbReference>
<dbReference type="EMBL" id="JAASRN010000002">
    <property type="protein sequence ID" value="NIK74362.1"/>
    <property type="molecule type" value="Genomic_DNA"/>
</dbReference>
<dbReference type="RefSeq" id="WP_166919956.1">
    <property type="nucleotide sequence ID" value="NZ_JAASRN010000002.1"/>
</dbReference>
<evidence type="ECO:0000313" key="3">
    <source>
        <dbReference type="Proteomes" id="UP000537126"/>
    </source>
</evidence>
<feature type="domain" description="AB hydrolase-1" evidence="1">
    <location>
        <begin position="13"/>
        <end position="110"/>
    </location>
</feature>
<name>A0A846MSP5_9BACT</name>
<accession>A0A846MSP5</accession>
<dbReference type="GO" id="GO:0046464">
    <property type="term" value="P:acylglycerol catabolic process"/>
    <property type="evidence" value="ECO:0007669"/>
    <property type="project" value="TreeGrafter"/>
</dbReference>
<gene>
    <name evidence="2" type="ORF">FHS56_001875</name>
</gene>
<dbReference type="PRINTS" id="PR00111">
    <property type="entry name" value="ABHYDROLASE"/>
</dbReference>
<dbReference type="Pfam" id="PF00561">
    <property type="entry name" value="Abhydrolase_1"/>
    <property type="match status" value="1"/>
</dbReference>
<dbReference type="GO" id="GO:0047372">
    <property type="term" value="F:monoacylglycerol lipase activity"/>
    <property type="evidence" value="ECO:0007669"/>
    <property type="project" value="TreeGrafter"/>
</dbReference>
<dbReference type="Gene3D" id="3.40.50.1820">
    <property type="entry name" value="alpha/beta hydrolase"/>
    <property type="match status" value="1"/>
</dbReference>
<evidence type="ECO:0000259" key="1">
    <source>
        <dbReference type="Pfam" id="PF00561"/>
    </source>
</evidence>
<sequence length="258" mass="28498">MELLHHRTYGEGPAIVLLHGFCESSSIFKHFLPSLTAHGQVITMDLGGFGRSAGRLPQPVSMDSMAQQVAAVLDHLSIEKAVFIGHSLGGYVSLAFADLYPARVKGLCLFHSTALADSEEKKRTRNKVIEFVKKVGVPAFIDSFVPPLFYEGRREELSDFIEVLKAEAAQTPLASVVAVTEAMRDRPARLHVLEKADYPVCFIIGKNDTAVALESYMQQIALPKQSTAHFLGETGHMGMFERPQECLQFLLAFVEQCF</sequence>
<keyword evidence="3" id="KW-1185">Reference proteome</keyword>